<reference evidence="10" key="2">
    <citation type="submission" date="2020-09" db="EMBL/GenBank/DDBJ databases">
        <authorList>
            <person name="Sun Q."/>
            <person name="Kim S."/>
        </authorList>
    </citation>
    <scope>NUCLEOTIDE SEQUENCE</scope>
    <source>
        <strain evidence="10">KCTC 23077</strain>
    </source>
</reference>
<dbReference type="PROSITE" id="PS00138">
    <property type="entry name" value="SUBTILASE_SER"/>
    <property type="match status" value="1"/>
</dbReference>
<dbReference type="Gene3D" id="3.40.50.200">
    <property type="entry name" value="Peptidase S8/S53 domain"/>
    <property type="match status" value="1"/>
</dbReference>
<evidence type="ECO:0000256" key="8">
    <source>
        <dbReference type="SAM" id="SignalP"/>
    </source>
</evidence>
<evidence type="ECO:0000313" key="10">
    <source>
        <dbReference type="EMBL" id="GHA80961.1"/>
    </source>
</evidence>
<accession>A0A918T071</accession>
<dbReference type="InterPro" id="IPR036852">
    <property type="entry name" value="Peptidase_S8/S53_dom_sf"/>
</dbReference>
<keyword evidence="11" id="KW-1185">Reference proteome</keyword>
<dbReference type="SUPFAM" id="SSF52743">
    <property type="entry name" value="Subtilisin-like"/>
    <property type="match status" value="1"/>
</dbReference>
<comment type="similarity">
    <text evidence="1 5 6">Belongs to the peptidase S8 family.</text>
</comment>
<dbReference type="Proteomes" id="UP000646426">
    <property type="component" value="Unassembled WGS sequence"/>
</dbReference>
<feature type="chain" id="PRO_5036673361" evidence="8">
    <location>
        <begin position="22"/>
        <end position="455"/>
    </location>
</feature>
<dbReference type="InterPro" id="IPR022398">
    <property type="entry name" value="Peptidase_S8_His-AS"/>
</dbReference>
<evidence type="ECO:0000256" key="3">
    <source>
        <dbReference type="ARBA" id="ARBA00022801"/>
    </source>
</evidence>
<dbReference type="EMBL" id="BMYD01000002">
    <property type="protein sequence ID" value="GHA80961.1"/>
    <property type="molecule type" value="Genomic_DNA"/>
</dbReference>
<dbReference type="InterPro" id="IPR015500">
    <property type="entry name" value="Peptidase_S8_subtilisin-rel"/>
</dbReference>
<feature type="domain" description="Peptidase S8/S53" evidence="9">
    <location>
        <begin position="135"/>
        <end position="441"/>
    </location>
</feature>
<dbReference type="PANTHER" id="PTHR43806">
    <property type="entry name" value="PEPTIDASE S8"/>
    <property type="match status" value="1"/>
</dbReference>
<dbReference type="GO" id="GO:0006508">
    <property type="term" value="P:proteolysis"/>
    <property type="evidence" value="ECO:0007669"/>
    <property type="project" value="UniProtKB-KW"/>
</dbReference>
<evidence type="ECO:0000256" key="2">
    <source>
        <dbReference type="ARBA" id="ARBA00022670"/>
    </source>
</evidence>
<comment type="caution">
    <text evidence="10">The sequence shown here is derived from an EMBL/GenBank/DDBJ whole genome shotgun (WGS) entry which is preliminary data.</text>
</comment>
<feature type="active site" description="Charge relay system" evidence="5">
    <location>
        <position position="392"/>
    </location>
</feature>
<evidence type="ECO:0000256" key="6">
    <source>
        <dbReference type="RuleBase" id="RU003355"/>
    </source>
</evidence>
<dbReference type="InterPro" id="IPR050131">
    <property type="entry name" value="Peptidase_S8_subtilisin-like"/>
</dbReference>
<evidence type="ECO:0000256" key="4">
    <source>
        <dbReference type="ARBA" id="ARBA00022825"/>
    </source>
</evidence>
<dbReference type="RefSeq" id="WP_189455737.1">
    <property type="nucleotide sequence ID" value="NZ_BMYD01000002.1"/>
</dbReference>
<evidence type="ECO:0000259" key="9">
    <source>
        <dbReference type="Pfam" id="PF00082"/>
    </source>
</evidence>
<evidence type="ECO:0000256" key="7">
    <source>
        <dbReference type="SAM" id="MobiDB-lite"/>
    </source>
</evidence>
<dbReference type="GO" id="GO:0004252">
    <property type="term" value="F:serine-type endopeptidase activity"/>
    <property type="evidence" value="ECO:0007669"/>
    <property type="project" value="UniProtKB-UniRule"/>
</dbReference>
<protein>
    <submittedName>
        <fullName evidence="10">Peptidase S8</fullName>
    </submittedName>
</protein>
<organism evidence="10 11">
    <name type="scientific">Cognatilysobacter bugurensis</name>
    <dbReference type="NCBI Taxonomy" id="543356"/>
    <lineage>
        <taxon>Bacteria</taxon>
        <taxon>Pseudomonadati</taxon>
        <taxon>Pseudomonadota</taxon>
        <taxon>Gammaproteobacteria</taxon>
        <taxon>Lysobacterales</taxon>
        <taxon>Lysobacteraceae</taxon>
        <taxon>Cognatilysobacter</taxon>
    </lineage>
</organism>
<dbReference type="PRINTS" id="PR00723">
    <property type="entry name" value="SUBTILISIN"/>
</dbReference>
<dbReference type="PROSITE" id="PS00136">
    <property type="entry name" value="SUBTILASE_ASP"/>
    <property type="match status" value="1"/>
</dbReference>
<dbReference type="PROSITE" id="PS00137">
    <property type="entry name" value="SUBTILASE_HIS"/>
    <property type="match status" value="1"/>
</dbReference>
<feature type="active site" description="Charge relay system" evidence="5">
    <location>
        <position position="144"/>
    </location>
</feature>
<feature type="compositionally biased region" description="Basic and acidic residues" evidence="7">
    <location>
        <begin position="437"/>
        <end position="455"/>
    </location>
</feature>
<evidence type="ECO:0000256" key="5">
    <source>
        <dbReference type="PROSITE-ProRule" id="PRU01240"/>
    </source>
</evidence>
<reference evidence="10" key="1">
    <citation type="journal article" date="2014" name="Int. J. Syst. Evol. Microbiol.">
        <title>Complete genome sequence of Corynebacterium casei LMG S-19264T (=DSM 44701T), isolated from a smear-ripened cheese.</title>
        <authorList>
            <consortium name="US DOE Joint Genome Institute (JGI-PGF)"/>
            <person name="Walter F."/>
            <person name="Albersmeier A."/>
            <person name="Kalinowski J."/>
            <person name="Ruckert C."/>
        </authorList>
    </citation>
    <scope>NUCLEOTIDE SEQUENCE</scope>
    <source>
        <strain evidence="10">KCTC 23077</strain>
    </source>
</reference>
<dbReference type="PANTHER" id="PTHR43806:SF11">
    <property type="entry name" value="CEREVISIN-RELATED"/>
    <property type="match status" value="1"/>
</dbReference>
<dbReference type="InterPro" id="IPR023828">
    <property type="entry name" value="Peptidase_S8_Ser-AS"/>
</dbReference>
<feature type="active site" description="Charge relay system" evidence="5">
    <location>
        <position position="183"/>
    </location>
</feature>
<keyword evidence="8" id="KW-0732">Signal</keyword>
<proteinExistence type="inferred from homology"/>
<keyword evidence="3 5" id="KW-0378">Hydrolase</keyword>
<gene>
    <name evidence="10" type="ORF">GCM10007067_18770</name>
</gene>
<dbReference type="Pfam" id="PF00082">
    <property type="entry name" value="Peptidase_S8"/>
    <property type="match status" value="1"/>
</dbReference>
<name>A0A918T071_9GAMM</name>
<evidence type="ECO:0000256" key="1">
    <source>
        <dbReference type="ARBA" id="ARBA00011073"/>
    </source>
</evidence>
<dbReference type="PROSITE" id="PS51892">
    <property type="entry name" value="SUBTILASE"/>
    <property type="match status" value="1"/>
</dbReference>
<dbReference type="AlphaFoldDB" id="A0A918T071"/>
<keyword evidence="2 5" id="KW-0645">Protease</keyword>
<feature type="region of interest" description="Disordered" evidence="7">
    <location>
        <begin position="429"/>
        <end position="455"/>
    </location>
</feature>
<dbReference type="InterPro" id="IPR000209">
    <property type="entry name" value="Peptidase_S8/S53_dom"/>
</dbReference>
<evidence type="ECO:0000313" key="11">
    <source>
        <dbReference type="Proteomes" id="UP000646426"/>
    </source>
</evidence>
<feature type="signal peptide" evidence="8">
    <location>
        <begin position="1"/>
        <end position="21"/>
    </location>
</feature>
<keyword evidence="4 5" id="KW-0720">Serine protease</keyword>
<dbReference type="InterPro" id="IPR023827">
    <property type="entry name" value="Peptidase_S8_Asp-AS"/>
</dbReference>
<sequence>MKKLSLAAAVAAALVAGHAHAAAYIVQARGANFDAKLERKVESLGAKVVARYPQIGVAIVEADTRFDARATALPEVQSATRDRTLQFDVPEAVPAGRVTAMAEPPNSGDDDFLYDLQWGFDAMNVQAAWAKGFRGAGARVAVLDSGLDCTHPDLAPNNLAALNASFVPGETACEVQPYPAFNHGTHVAGTIAAADNGIGVIGVAPESKFFAVKVLSAYTGSGSFAGILEGIMYAVEKDADVINMSLGVRGGLPVGRDTRELVGAVQRAVLHAKRENTIVIAAAGNDGTDYDTATAPDGGRLMAFPAGVTGVVAIAANAPLGWALNPAAADLDRSASYTNYGRRLIDLSAPGGDSEYLGNEACNVAGYGLPCWLFDMVVSTSTGGWSFSAGTSMAAPHAAGVAALVVGAAGGELHANRIENALRRGADDVGAPGFDPMHGHGRVDAGDSVDKVRTR</sequence>